<sequence length="505" mass="56966">MSGSPGVFVRARGCNKEVLSESESESALRSVLLESGAPGSGAVMASLEEEVQCTVCCDIFTEPVLLSCSHSFCRKCLQQVWSKGRPECPLCRRRSSKEFPPLNLALKHVCDLLRKREVKRLNAGVNCDLHQETLCLFCRNDQRPVCVSCVSSTNHKGHEFCRLTEAVQEKRANVFSFSQDELEAALHPLKEKVENLEKIQHICTSTAKYIKSQADNTEAQIKQEFAKLHSFLRKEEAERIAKLRQEEEQKSQTLQETMETINRKLESLSETIKTLEYKMKTEDVPFLQVVQDTLQDPGDTPVPLIDVAKHLNVLKYQVWEKMLGIVQYVPLCLDPLSAHAQLSLSEELTSVSYSHRGKGIPGNPERFDPYVFVLGAEGYDGGTHSWEVEVGNKANCRIGVARGSVQRKGHFSVCPKEGLYTIVFRKREFHAGTFPETRLDFKKKPQRIKVCLSYDKGEVTFTDPSDGTVIYIFKDTFTERLYPLFGPAKDSAPLRICPMTVSVSY</sequence>
<dbReference type="AlphaFoldDB" id="A0A8T2KRD7"/>
<dbReference type="InterPro" id="IPR003879">
    <property type="entry name" value="Butyrophylin_SPRY"/>
</dbReference>
<dbReference type="PROSITE" id="PS00518">
    <property type="entry name" value="ZF_RING_1"/>
    <property type="match status" value="1"/>
</dbReference>
<evidence type="ECO:0000256" key="6">
    <source>
        <dbReference type="ARBA" id="ARBA00022833"/>
    </source>
</evidence>
<evidence type="ECO:0000256" key="1">
    <source>
        <dbReference type="ARBA" id="ARBA00004496"/>
    </source>
</evidence>
<gene>
    <name evidence="12" type="primary">TRIM21</name>
    <name evidence="12" type="ORF">AMEX_G27919</name>
</gene>
<dbReference type="InterPro" id="IPR017907">
    <property type="entry name" value="Znf_RING_CS"/>
</dbReference>
<dbReference type="GO" id="GO:0008270">
    <property type="term" value="F:zinc ion binding"/>
    <property type="evidence" value="ECO:0007669"/>
    <property type="project" value="UniProtKB-KW"/>
</dbReference>
<keyword evidence="5 7" id="KW-0863">Zinc-finger</keyword>
<dbReference type="Pfam" id="PF00643">
    <property type="entry name" value="zf-B_box"/>
    <property type="match status" value="1"/>
</dbReference>
<accession>A0A8T2KRD7</accession>
<comment type="caution">
    <text evidence="12">The sequence shown here is derived from an EMBL/GenBank/DDBJ whole genome shotgun (WGS) entry which is preliminary data.</text>
</comment>
<dbReference type="Pfam" id="PF00097">
    <property type="entry name" value="zf-C3HC4"/>
    <property type="match status" value="1"/>
</dbReference>
<dbReference type="SMART" id="SM00449">
    <property type="entry name" value="SPRY"/>
    <property type="match status" value="1"/>
</dbReference>
<dbReference type="InterPro" id="IPR003877">
    <property type="entry name" value="SPRY_dom"/>
</dbReference>
<dbReference type="InterPro" id="IPR043136">
    <property type="entry name" value="B30.2/SPRY_sf"/>
</dbReference>
<dbReference type="PRINTS" id="PR01407">
    <property type="entry name" value="BUTYPHLNCDUF"/>
</dbReference>
<keyword evidence="3" id="KW-0963">Cytoplasm</keyword>
<dbReference type="PROSITE" id="PS50089">
    <property type="entry name" value="ZF_RING_2"/>
    <property type="match status" value="1"/>
</dbReference>
<protein>
    <submittedName>
        <fullName evidence="12">E3 ubiquitin-protein ligase TRIM21-like</fullName>
    </submittedName>
</protein>
<evidence type="ECO:0000256" key="7">
    <source>
        <dbReference type="PROSITE-ProRule" id="PRU00024"/>
    </source>
</evidence>
<evidence type="ECO:0000259" key="11">
    <source>
        <dbReference type="PROSITE" id="PS50188"/>
    </source>
</evidence>
<dbReference type="Gene3D" id="2.60.120.920">
    <property type="match status" value="1"/>
</dbReference>
<feature type="domain" description="RING-type" evidence="9">
    <location>
        <begin position="53"/>
        <end position="92"/>
    </location>
</feature>
<reference evidence="12 13" key="1">
    <citation type="submission" date="2021-07" db="EMBL/GenBank/DDBJ databases">
        <authorList>
            <person name="Imarazene B."/>
            <person name="Zahm M."/>
            <person name="Klopp C."/>
            <person name="Cabau C."/>
            <person name="Beille S."/>
            <person name="Jouanno E."/>
            <person name="Castinel A."/>
            <person name="Lluch J."/>
            <person name="Gil L."/>
            <person name="Kuchtly C."/>
            <person name="Lopez Roques C."/>
            <person name="Donnadieu C."/>
            <person name="Parrinello H."/>
            <person name="Journot L."/>
            <person name="Du K."/>
            <person name="Schartl M."/>
            <person name="Retaux S."/>
            <person name="Guiguen Y."/>
        </authorList>
    </citation>
    <scope>NUCLEOTIDE SEQUENCE [LARGE SCALE GENOMIC DNA]</scope>
    <source>
        <strain evidence="12">Pach_M1</strain>
        <tissue evidence="12">Testis</tissue>
    </source>
</reference>
<dbReference type="Proteomes" id="UP000752171">
    <property type="component" value="Unassembled WGS sequence"/>
</dbReference>
<evidence type="ECO:0000259" key="9">
    <source>
        <dbReference type="PROSITE" id="PS50089"/>
    </source>
</evidence>
<keyword evidence="8" id="KW-0175">Coiled coil</keyword>
<dbReference type="Pfam" id="PF13765">
    <property type="entry name" value="PRY"/>
    <property type="match status" value="1"/>
</dbReference>
<keyword evidence="6" id="KW-0862">Zinc</keyword>
<dbReference type="EMBL" id="JAICCE010000026">
    <property type="protein sequence ID" value="KAG9259596.1"/>
    <property type="molecule type" value="Genomic_DNA"/>
</dbReference>
<dbReference type="InterPro" id="IPR058030">
    <property type="entry name" value="TRIM8/14/16/25/29/45/65_CC"/>
</dbReference>
<dbReference type="InterPro" id="IPR001870">
    <property type="entry name" value="B30.2/SPRY"/>
</dbReference>
<dbReference type="InterPro" id="IPR000315">
    <property type="entry name" value="Znf_B-box"/>
</dbReference>
<dbReference type="PANTHER" id="PTHR24103">
    <property type="entry name" value="E3 UBIQUITIN-PROTEIN LIGASE TRIM"/>
    <property type="match status" value="1"/>
</dbReference>
<dbReference type="PROSITE" id="PS50188">
    <property type="entry name" value="B302_SPRY"/>
    <property type="match status" value="1"/>
</dbReference>
<dbReference type="Pfam" id="PF00622">
    <property type="entry name" value="SPRY"/>
    <property type="match status" value="1"/>
</dbReference>
<keyword evidence="4" id="KW-0479">Metal-binding</keyword>
<feature type="domain" description="B30.2/SPRY" evidence="11">
    <location>
        <begin position="311"/>
        <end position="503"/>
    </location>
</feature>
<dbReference type="SUPFAM" id="SSF49899">
    <property type="entry name" value="Concanavalin A-like lectins/glucanases"/>
    <property type="match status" value="1"/>
</dbReference>
<evidence type="ECO:0000256" key="3">
    <source>
        <dbReference type="ARBA" id="ARBA00022490"/>
    </source>
</evidence>
<feature type="coiled-coil region" evidence="8">
    <location>
        <begin position="233"/>
        <end position="278"/>
    </location>
</feature>
<comment type="subcellular location">
    <subcellularLocation>
        <location evidence="1">Cytoplasm</location>
    </subcellularLocation>
</comment>
<dbReference type="InterPro" id="IPR001841">
    <property type="entry name" value="Znf_RING"/>
</dbReference>
<dbReference type="PROSITE" id="PS50119">
    <property type="entry name" value="ZF_BBOX"/>
    <property type="match status" value="1"/>
</dbReference>
<dbReference type="Gene3D" id="3.30.160.60">
    <property type="entry name" value="Classic Zinc Finger"/>
    <property type="match status" value="1"/>
</dbReference>
<dbReference type="InterPro" id="IPR013083">
    <property type="entry name" value="Znf_RING/FYVE/PHD"/>
</dbReference>
<organism evidence="12 13">
    <name type="scientific">Astyanax mexicanus</name>
    <name type="common">Blind cave fish</name>
    <name type="synonym">Astyanax fasciatus mexicanus</name>
    <dbReference type="NCBI Taxonomy" id="7994"/>
    <lineage>
        <taxon>Eukaryota</taxon>
        <taxon>Metazoa</taxon>
        <taxon>Chordata</taxon>
        <taxon>Craniata</taxon>
        <taxon>Vertebrata</taxon>
        <taxon>Euteleostomi</taxon>
        <taxon>Actinopterygii</taxon>
        <taxon>Neopterygii</taxon>
        <taxon>Teleostei</taxon>
        <taxon>Ostariophysi</taxon>
        <taxon>Characiformes</taxon>
        <taxon>Characoidei</taxon>
        <taxon>Acestrorhamphidae</taxon>
        <taxon>Acestrorhamphinae</taxon>
        <taxon>Astyanax</taxon>
    </lineage>
</organism>
<evidence type="ECO:0000256" key="5">
    <source>
        <dbReference type="ARBA" id="ARBA00022771"/>
    </source>
</evidence>
<dbReference type="InterPro" id="IPR050143">
    <property type="entry name" value="TRIM/RBCC"/>
</dbReference>
<dbReference type="GO" id="GO:0005737">
    <property type="term" value="C:cytoplasm"/>
    <property type="evidence" value="ECO:0007669"/>
    <property type="project" value="UniProtKB-SubCell"/>
</dbReference>
<dbReference type="SUPFAM" id="SSF57850">
    <property type="entry name" value="RING/U-box"/>
    <property type="match status" value="1"/>
</dbReference>
<evidence type="ECO:0000313" key="13">
    <source>
        <dbReference type="Proteomes" id="UP000752171"/>
    </source>
</evidence>
<dbReference type="InterPro" id="IPR006574">
    <property type="entry name" value="PRY"/>
</dbReference>
<dbReference type="InterPro" id="IPR018957">
    <property type="entry name" value="Znf_C3HC4_RING-type"/>
</dbReference>
<dbReference type="InterPro" id="IPR013320">
    <property type="entry name" value="ConA-like_dom_sf"/>
</dbReference>
<dbReference type="Gene3D" id="3.30.40.10">
    <property type="entry name" value="Zinc/RING finger domain, C3HC4 (zinc finger)"/>
    <property type="match status" value="1"/>
</dbReference>
<dbReference type="SMART" id="SM00589">
    <property type="entry name" value="PRY"/>
    <property type="match status" value="1"/>
</dbReference>
<dbReference type="SMART" id="SM00184">
    <property type="entry name" value="RING"/>
    <property type="match status" value="1"/>
</dbReference>
<evidence type="ECO:0000256" key="8">
    <source>
        <dbReference type="SAM" id="Coils"/>
    </source>
</evidence>
<dbReference type="CDD" id="cd12893">
    <property type="entry name" value="SPRY_PRY_TRIM35"/>
    <property type="match status" value="1"/>
</dbReference>
<evidence type="ECO:0000259" key="10">
    <source>
        <dbReference type="PROSITE" id="PS50119"/>
    </source>
</evidence>
<comment type="similarity">
    <text evidence="2">Belongs to the TRIM/RBCC family.</text>
</comment>
<evidence type="ECO:0000313" key="12">
    <source>
        <dbReference type="EMBL" id="KAG9259596.1"/>
    </source>
</evidence>
<proteinExistence type="inferred from homology"/>
<name>A0A8T2KRD7_ASTMX</name>
<dbReference type="SUPFAM" id="SSF57845">
    <property type="entry name" value="B-box zinc-binding domain"/>
    <property type="match status" value="1"/>
</dbReference>
<dbReference type="SMART" id="SM00336">
    <property type="entry name" value="BBOX"/>
    <property type="match status" value="1"/>
</dbReference>
<dbReference type="Pfam" id="PF25600">
    <property type="entry name" value="TRIM_CC"/>
    <property type="match status" value="1"/>
</dbReference>
<evidence type="ECO:0000256" key="2">
    <source>
        <dbReference type="ARBA" id="ARBA00008518"/>
    </source>
</evidence>
<dbReference type="FunFam" id="2.60.120.920:FF:000004">
    <property type="entry name" value="Butyrophilin subfamily 1 member A1"/>
    <property type="match status" value="1"/>
</dbReference>
<evidence type="ECO:0000256" key="4">
    <source>
        <dbReference type="ARBA" id="ARBA00022723"/>
    </source>
</evidence>
<feature type="domain" description="B box-type" evidence="10">
    <location>
        <begin position="122"/>
        <end position="163"/>
    </location>
</feature>